<accession>A0A4V6NKK6</accession>
<dbReference type="Pfam" id="PF02661">
    <property type="entry name" value="Fic"/>
    <property type="match status" value="1"/>
</dbReference>
<gene>
    <name evidence="9" type="ORF">EV184_12939</name>
</gene>
<dbReference type="Proteomes" id="UP000295043">
    <property type="component" value="Unassembled WGS sequence"/>
</dbReference>
<protein>
    <recommendedName>
        <fullName evidence="5">protein adenylyltransferase</fullName>
        <ecNumber evidence="5">2.7.7.108</ecNumber>
    </recommendedName>
</protein>
<dbReference type="AlphaFoldDB" id="A0A4V6NKK6"/>
<dbReference type="EC" id="2.7.7.108" evidence="5"/>
<proteinExistence type="predicted"/>
<keyword evidence="4" id="KW-0067">ATP-binding</keyword>
<dbReference type="InterPro" id="IPR036597">
    <property type="entry name" value="Fido-like_dom_sf"/>
</dbReference>
<evidence type="ECO:0000313" key="9">
    <source>
        <dbReference type="EMBL" id="TCN19810.1"/>
    </source>
</evidence>
<evidence type="ECO:0000256" key="7">
    <source>
        <dbReference type="ARBA" id="ARBA00048696"/>
    </source>
</evidence>
<keyword evidence="2" id="KW-0548">Nucleotidyltransferase</keyword>
<comment type="catalytic activity">
    <reaction evidence="6">
        <text>L-threonyl-[protein] + ATP = 3-O-(5'-adenylyl)-L-threonyl-[protein] + diphosphate</text>
        <dbReference type="Rhea" id="RHEA:54292"/>
        <dbReference type="Rhea" id="RHEA-COMP:11060"/>
        <dbReference type="Rhea" id="RHEA-COMP:13847"/>
        <dbReference type="ChEBI" id="CHEBI:30013"/>
        <dbReference type="ChEBI" id="CHEBI:30616"/>
        <dbReference type="ChEBI" id="CHEBI:33019"/>
        <dbReference type="ChEBI" id="CHEBI:138113"/>
        <dbReference type="EC" id="2.7.7.108"/>
    </reaction>
</comment>
<evidence type="ECO:0000256" key="2">
    <source>
        <dbReference type="ARBA" id="ARBA00022695"/>
    </source>
</evidence>
<keyword evidence="3" id="KW-0547">Nucleotide-binding</keyword>
<evidence type="ECO:0000256" key="5">
    <source>
        <dbReference type="ARBA" id="ARBA00034531"/>
    </source>
</evidence>
<dbReference type="PROSITE" id="PS51459">
    <property type="entry name" value="FIDO"/>
    <property type="match status" value="1"/>
</dbReference>
<dbReference type="InterPro" id="IPR003812">
    <property type="entry name" value="Fido"/>
</dbReference>
<dbReference type="PANTHER" id="PTHR39560:SF1">
    <property type="entry name" value="PROTEIN ADENYLYLTRANSFERASE FIC-RELATED"/>
    <property type="match status" value="1"/>
</dbReference>
<evidence type="ECO:0000313" key="10">
    <source>
        <dbReference type="Proteomes" id="UP000295043"/>
    </source>
</evidence>
<dbReference type="PANTHER" id="PTHR39560">
    <property type="entry name" value="PROTEIN ADENYLYLTRANSFERASE FIC-RELATED"/>
    <property type="match status" value="1"/>
</dbReference>
<organism evidence="9 10">
    <name type="scientific">Sinorhizobium americanum</name>
    <dbReference type="NCBI Taxonomy" id="194963"/>
    <lineage>
        <taxon>Bacteria</taxon>
        <taxon>Pseudomonadati</taxon>
        <taxon>Pseudomonadota</taxon>
        <taxon>Alphaproteobacteria</taxon>
        <taxon>Hyphomicrobiales</taxon>
        <taxon>Rhizobiaceae</taxon>
        <taxon>Sinorhizobium/Ensifer group</taxon>
        <taxon>Sinorhizobium</taxon>
    </lineage>
</organism>
<dbReference type="GO" id="GO:0051302">
    <property type="term" value="P:regulation of cell division"/>
    <property type="evidence" value="ECO:0007669"/>
    <property type="project" value="TreeGrafter"/>
</dbReference>
<dbReference type="SUPFAM" id="SSF140931">
    <property type="entry name" value="Fic-like"/>
    <property type="match status" value="1"/>
</dbReference>
<sequence length="179" mass="20645">MVRYNAVEDPLCYPGSHVLSNEADVKDQDQLDEFEQLMFDSRAEEALPDGDLDFVHYRALHRHFFQDVYEWAGETRTIRTGKGESWFCFPEYIEKEANRLFNDLAARDHLASTESKDAFAEGAGWFLAEINAIHPFREGNGRIQLVFLTMLTRNAEYEAMIRSFSGDLAPLVAEIKRMI</sequence>
<evidence type="ECO:0000256" key="6">
    <source>
        <dbReference type="ARBA" id="ARBA00047939"/>
    </source>
</evidence>
<name>A0A4V6NKK6_9HYPH</name>
<dbReference type="RefSeq" id="WP_132081022.1">
    <property type="nucleotide sequence ID" value="NZ_SLVU01000029.1"/>
</dbReference>
<keyword evidence="1" id="KW-0808">Transferase</keyword>
<evidence type="ECO:0000256" key="4">
    <source>
        <dbReference type="ARBA" id="ARBA00022840"/>
    </source>
</evidence>
<dbReference type="Gene3D" id="1.10.3290.10">
    <property type="entry name" value="Fido-like domain"/>
    <property type="match status" value="1"/>
</dbReference>
<comment type="catalytic activity">
    <reaction evidence="7">
        <text>L-tyrosyl-[protein] + ATP = O-(5'-adenylyl)-L-tyrosyl-[protein] + diphosphate</text>
        <dbReference type="Rhea" id="RHEA:54288"/>
        <dbReference type="Rhea" id="RHEA-COMP:10136"/>
        <dbReference type="Rhea" id="RHEA-COMP:13846"/>
        <dbReference type="ChEBI" id="CHEBI:30616"/>
        <dbReference type="ChEBI" id="CHEBI:33019"/>
        <dbReference type="ChEBI" id="CHEBI:46858"/>
        <dbReference type="ChEBI" id="CHEBI:83624"/>
        <dbReference type="EC" id="2.7.7.108"/>
    </reaction>
</comment>
<dbReference type="EMBL" id="SLVU01000029">
    <property type="protein sequence ID" value="TCN19810.1"/>
    <property type="molecule type" value="Genomic_DNA"/>
</dbReference>
<feature type="domain" description="Fido" evidence="8">
    <location>
        <begin position="52"/>
        <end position="179"/>
    </location>
</feature>
<reference evidence="9 10" key="1">
    <citation type="submission" date="2019-03" db="EMBL/GenBank/DDBJ databases">
        <title>Genomic Encyclopedia of Type Strains, Phase IV (KMG-V): Genome sequencing to study the core and pangenomes of soil and plant-associated prokaryotes.</title>
        <authorList>
            <person name="Whitman W."/>
        </authorList>
    </citation>
    <scope>NUCLEOTIDE SEQUENCE [LARGE SCALE GENOMIC DNA]</scope>
    <source>
        <strain evidence="9 10">23C40</strain>
    </source>
</reference>
<evidence type="ECO:0000259" key="8">
    <source>
        <dbReference type="PROSITE" id="PS51459"/>
    </source>
</evidence>
<dbReference type="GO" id="GO:0070733">
    <property type="term" value="F:AMPylase activity"/>
    <property type="evidence" value="ECO:0007669"/>
    <property type="project" value="UniProtKB-EC"/>
</dbReference>
<evidence type="ECO:0000256" key="3">
    <source>
        <dbReference type="ARBA" id="ARBA00022741"/>
    </source>
</evidence>
<dbReference type="GO" id="GO:0005524">
    <property type="term" value="F:ATP binding"/>
    <property type="evidence" value="ECO:0007669"/>
    <property type="project" value="UniProtKB-KW"/>
</dbReference>
<evidence type="ECO:0000256" key="1">
    <source>
        <dbReference type="ARBA" id="ARBA00022679"/>
    </source>
</evidence>
<comment type="caution">
    <text evidence="9">The sequence shown here is derived from an EMBL/GenBank/DDBJ whole genome shotgun (WGS) entry which is preliminary data.</text>
</comment>